<keyword evidence="2" id="KW-1185">Reference proteome</keyword>
<dbReference type="Proteomes" id="UP001372338">
    <property type="component" value="Unassembled WGS sequence"/>
</dbReference>
<name>A0AAN9IIC9_CROPI</name>
<sequence>MQCTLGTILMSTWATSNLSTLHSLVHLLNLCSLNRLKPPHFKSPSLISTILNSNAIESMKSHYCYAFGSDVSAFWLKLRNRRWVAGNRELEEGRSAGNYGVEEMRGMMGRDLFDDTVVNFITTRALEPWVAVSGGCEWELRGAVVDGCGCGCGGGRLVTDCSLSKLGREMEDINLTLIRK</sequence>
<protein>
    <submittedName>
        <fullName evidence="1">Uncharacterized protein</fullName>
    </submittedName>
</protein>
<proteinExistence type="predicted"/>
<organism evidence="1 2">
    <name type="scientific">Crotalaria pallida</name>
    <name type="common">Smooth rattlebox</name>
    <name type="synonym">Crotalaria striata</name>
    <dbReference type="NCBI Taxonomy" id="3830"/>
    <lineage>
        <taxon>Eukaryota</taxon>
        <taxon>Viridiplantae</taxon>
        <taxon>Streptophyta</taxon>
        <taxon>Embryophyta</taxon>
        <taxon>Tracheophyta</taxon>
        <taxon>Spermatophyta</taxon>
        <taxon>Magnoliopsida</taxon>
        <taxon>eudicotyledons</taxon>
        <taxon>Gunneridae</taxon>
        <taxon>Pentapetalae</taxon>
        <taxon>rosids</taxon>
        <taxon>fabids</taxon>
        <taxon>Fabales</taxon>
        <taxon>Fabaceae</taxon>
        <taxon>Papilionoideae</taxon>
        <taxon>50 kb inversion clade</taxon>
        <taxon>genistoids sensu lato</taxon>
        <taxon>core genistoids</taxon>
        <taxon>Crotalarieae</taxon>
        <taxon>Crotalaria</taxon>
    </lineage>
</organism>
<dbReference type="AlphaFoldDB" id="A0AAN9IIC9"/>
<comment type="caution">
    <text evidence="1">The sequence shown here is derived from an EMBL/GenBank/DDBJ whole genome shotgun (WGS) entry which is preliminary data.</text>
</comment>
<evidence type="ECO:0000313" key="2">
    <source>
        <dbReference type="Proteomes" id="UP001372338"/>
    </source>
</evidence>
<dbReference type="EMBL" id="JAYWIO010000002">
    <property type="protein sequence ID" value="KAK7281963.1"/>
    <property type="molecule type" value="Genomic_DNA"/>
</dbReference>
<evidence type="ECO:0000313" key="1">
    <source>
        <dbReference type="EMBL" id="KAK7281963.1"/>
    </source>
</evidence>
<gene>
    <name evidence="1" type="ORF">RIF29_10380</name>
</gene>
<reference evidence="1 2" key="1">
    <citation type="submission" date="2024-01" db="EMBL/GenBank/DDBJ databases">
        <title>The genomes of 5 underutilized Papilionoideae crops provide insights into root nodulation and disease resistanc.</title>
        <authorList>
            <person name="Yuan L."/>
        </authorList>
    </citation>
    <scope>NUCLEOTIDE SEQUENCE [LARGE SCALE GENOMIC DNA]</scope>
    <source>
        <strain evidence="1">ZHUSHIDOU_FW_LH</strain>
        <tissue evidence="1">Leaf</tissue>
    </source>
</reference>
<accession>A0AAN9IIC9</accession>